<dbReference type="Gene3D" id="3.40.50.10240">
    <property type="entry name" value="Thiamin pyrophosphokinase, catalytic domain"/>
    <property type="match status" value="1"/>
</dbReference>
<evidence type="ECO:0000313" key="8">
    <source>
        <dbReference type="Proteomes" id="UP000177583"/>
    </source>
</evidence>
<dbReference type="InterPro" id="IPR007371">
    <property type="entry name" value="TPK_catalytic"/>
</dbReference>
<dbReference type="GO" id="GO:0030975">
    <property type="term" value="F:thiamine binding"/>
    <property type="evidence" value="ECO:0007669"/>
    <property type="project" value="InterPro"/>
</dbReference>
<keyword evidence="2" id="KW-0547">Nucleotide-binding</keyword>
<dbReference type="InterPro" id="IPR007373">
    <property type="entry name" value="Thiamin_PyroPKinase_B1-bd"/>
</dbReference>
<reference evidence="7 8" key="1">
    <citation type="journal article" date="2016" name="Nat. Commun.">
        <title>Thousands of microbial genomes shed light on interconnected biogeochemical processes in an aquifer system.</title>
        <authorList>
            <person name="Anantharaman K."/>
            <person name="Brown C.T."/>
            <person name="Hug L.A."/>
            <person name="Sharon I."/>
            <person name="Castelle C.J."/>
            <person name="Probst A.J."/>
            <person name="Thomas B.C."/>
            <person name="Singh A."/>
            <person name="Wilkins M.J."/>
            <person name="Karaoz U."/>
            <person name="Brodie E.L."/>
            <person name="Williams K.H."/>
            <person name="Hubbard S.S."/>
            <person name="Banfield J.F."/>
        </authorList>
    </citation>
    <scope>NUCLEOTIDE SEQUENCE [LARGE SCALE GENOMIC DNA]</scope>
</reference>
<dbReference type="EMBL" id="MFNF01000001">
    <property type="protein sequence ID" value="OGH05008.1"/>
    <property type="molecule type" value="Genomic_DNA"/>
</dbReference>
<dbReference type="InterPro" id="IPR036759">
    <property type="entry name" value="TPK_catalytic_sf"/>
</dbReference>
<dbReference type="PANTHER" id="PTHR41299">
    <property type="entry name" value="THIAMINE PYROPHOSPHOKINASE"/>
    <property type="match status" value="1"/>
</dbReference>
<accession>A0A1F6H3Q5</accession>
<dbReference type="Proteomes" id="UP000177583">
    <property type="component" value="Unassembled WGS sequence"/>
</dbReference>
<evidence type="ECO:0000256" key="2">
    <source>
        <dbReference type="ARBA" id="ARBA00022741"/>
    </source>
</evidence>
<keyword evidence="1" id="KW-0808">Transferase</keyword>
<dbReference type="InterPro" id="IPR053149">
    <property type="entry name" value="TPK"/>
</dbReference>
<dbReference type="GO" id="GO:0006772">
    <property type="term" value="P:thiamine metabolic process"/>
    <property type="evidence" value="ECO:0007669"/>
    <property type="project" value="UniProtKB-UniRule"/>
</dbReference>
<dbReference type="CDD" id="cd07995">
    <property type="entry name" value="TPK"/>
    <property type="match status" value="1"/>
</dbReference>
<dbReference type="NCBIfam" id="TIGR01378">
    <property type="entry name" value="thi_PPkinase"/>
    <property type="match status" value="1"/>
</dbReference>
<dbReference type="SMART" id="SM00983">
    <property type="entry name" value="TPK_B1_binding"/>
    <property type="match status" value="1"/>
</dbReference>
<dbReference type="GO" id="GO:0004788">
    <property type="term" value="F:thiamine diphosphokinase activity"/>
    <property type="evidence" value="ECO:0007669"/>
    <property type="project" value="UniProtKB-UniRule"/>
</dbReference>
<dbReference type="InterPro" id="IPR036371">
    <property type="entry name" value="TPK_B1-bd_sf"/>
</dbReference>
<feature type="domain" description="Thiamin pyrophosphokinase thiamin-binding" evidence="6">
    <location>
        <begin position="136"/>
        <end position="199"/>
    </location>
</feature>
<dbReference type="EC" id="2.7.6.2" evidence="5"/>
<dbReference type="InterPro" id="IPR006282">
    <property type="entry name" value="Thi_PPkinase"/>
</dbReference>
<dbReference type="AlphaFoldDB" id="A0A1F6H3Q5"/>
<dbReference type="GO" id="GO:0005524">
    <property type="term" value="F:ATP binding"/>
    <property type="evidence" value="ECO:0007669"/>
    <property type="project" value="UniProtKB-KW"/>
</dbReference>
<dbReference type="Pfam" id="PF04263">
    <property type="entry name" value="TPK_catalytic"/>
    <property type="match status" value="1"/>
</dbReference>
<comment type="caution">
    <text evidence="7">The sequence shown here is derived from an EMBL/GenBank/DDBJ whole genome shotgun (WGS) entry which is preliminary data.</text>
</comment>
<organism evidence="7 8">
    <name type="scientific">Candidatus Lambdaproteobacteria bacterium RIFOXYD2_FULL_56_26</name>
    <dbReference type="NCBI Taxonomy" id="1817773"/>
    <lineage>
        <taxon>Bacteria</taxon>
        <taxon>Pseudomonadati</taxon>
        <taxon>Pseudomonadota</taxon>
        <taxon>Candidatus Lambdaproteobacteria</taxon>
    </lineage>
</organism>
<sequence>MEGYGLVCLNGQPPHPETVLELWPAATFRLAADGALSWLAGMGLTPDGVIGDLDSQDSSLLPQVPRIAVPSQDSCDADKALAWALAQGAKAVVVLGAFGLRMDMTLYNLMLPLRFPSLSLSFRQDREEVFLAPRQGWLQTRPGQRISWLPLSGPVTGLKVTGLAWPLTGETLEPQGLLSLSNQATGKEVSWSYEQGHLLIFVALPGPGD</sequence>
<evidence type="ECO:0000256" key="5">
    <source>
        <dbReference type="NCBIfam" id="TIGR01378"/>
    </source>
</evidence>
<keyword evidence="3 7" id="KW-0418">Kinase</keyword>
<evidence type="ECO:0000256" key="4">
    <source>
        <dbReference type="ARBA" id="ARBA00022840"/>
    </source>
</evidence>
<keyword evidence="4" id="KW-0067">ATP-binding</keyword>
<dbReference type="SUPFAM" id="SSF63999">
    <property type="entry name" value="Thiamin pyrophosphokinase, catalytic domain"/>
    <property type="match status" value="1"/>
</dbReference>
<gene>
    <name evidence="7" type="ORF">A2557_08535</name>
</gene>
<name>A0A1F6H3Q5_9PROT</name>
<evidence type="ECO:0000259" key="6">
    <source>
        <dbReference type="SMART" id="SM00983"/>
    </source>
</evidence>
<dbReference type="PANTHER" id="PTHR41299:SF1">
    <property type="entry name" value="THIAMINE PYROPHOSPHOKINASE"/>
    <property type="match status" value="1"/>
</dbReference>
<dbReference type="GO" id="GO:0016301">
    <property type="term" value="F:kinase activity"/>
    <property type="evidence" value="ECO:0007669"/>
    <property type="project" value="UniProtKB-KW"/>
</dbReference>
<dbReference type="SUPFAM" id="SSF63862">
    <property type="entry name" value="Thiamin pyrophosphokinase, substrate-binding domain"/>
    <property type="match status" value="1"/>
</dbReference>
<dbReference type="GO" id="GO:0009229">
    <property type="term" value="P:thiamine diphosphate biosynthetic process"/>
    <property type="evidence" value="ECO:0007669"/>
    <property type="project" value="InterPro"/>
</dbReference>
<dbReference type="Pfam" id="PF04265">
    <property type="entry name" value="TPK_B1_binding"/>
    <property type="match status" value="1"/>
</dbReference>
<evidence type="ECO:0000313" key="7">
    <source>
        <dbReference type="EMBL" id="OGH05008.1"/>
    </source>
</evidence>
<evidence type="ECO:0000256" key="1">
    <source>
        <dbReference type="ARBA" id="ARBA00022679"/>
    </source>
</evidence>
<protein>
    <recommendedName>
        <fullName evidence="5">Thiamine diphosphokinase</fullName>
        <ecNumber evidence="5">2.7.6.2</ecNumber>
    </recommendedName>
</protein>
<proteinExistence type="predicted"/>
<evidence type="ECO:0000256" key="3">
    <source>
        <dbReference type="ARBA" id="ARBA00022777"/>
    </source>
</evidence>